<dbReference type="EMBL" id="SNRW01007294">
    <property type="protein sequence ID" value="KAA6381499.1"/>
    <property type="molecule type" value="Genomic_DNA"/>
</dbReference>
<organism evidence="2 3">
    <name type="scientific">Streblomastix strix</name>
    <dbReference type="NCBI Taxonomy" id="222440"/>
    <lineage>
        <taxon>Eukaryota</taxon>
        <taxon>Metamonada</taxon>
        <taxon>Preaxostyla</taxon>
        <taxon>Oxymonadida</taxon>
        <taxon>Streblomastigidae</taxon>
        <taxon>Streblomastix</taxon>
    </lineage>
</organism>
<keyword evidence="2" id="KW-0378">Hydrolase</keyword>
<dbReference type="AlphaFoldDB" id="A0A5J4VGI6"/>
<gene>
    <name evidence="2" type="ORF">EZS28_022976</name>
</gene>
<feature type="domain" description="HD/PDEase" evidence="1">
    <location>
        <begin position="20"/>
        <end position="141"/>
    </location>
</feature>
<accession>A0A5J4VGI6</accession>
<evidence type="ECO:0000313" key="2">
    <source>
        <dbReference type="EMBL" id="KAA6381499.1"/>
    </source>
</evidence>
<dbReference type="PANTHER" id="PTHR33594">
    <property type="entry name" value="SUPERFAMILY HYDROLASE, PUTATIVE (AFU_ORTHOLOGUE AFUA_1G03035)-RELATED"/>
    <property type="match status" value="1"/>
</dbReference>
<dbReference type="Gene3D" id="1.10.3210.50">
    <property type="match status" value="2"/>
</dbReference>
<dbReference type="OrthoDB" id="16547at2759"/>
<comment type="caution">
    <text evidence="2">The sequence shown here is derived from an EMBL/GenBank/DDBJ whole genome shotgun (WGS) entry which is preliminary data.</text>
</comment>
<dbReference type="Proteomes" id="UP000324800">
    <property type="component" value="Unassembled WGS sequence"/>
</dbReference>
<dbReference type="PANTHER" id="PTHR33594:SF1">
    <property type="entry name" value="HD_PDEASE DOMAIN-CONTAINING PROTEIN"/>
    <property type="match status" value="1"/>
</dbReference>
<proteinExistence type="predicted"/>
<dbReference type="SUPFAM" id="SSF109604">
    <property type="entry name" value="HD-domain/PDEase-like"/>
    <property type="match status" value="1"/>
</dbReference>
<dbReference type="InterPro" id="IPR003607">
    <property type="entry name" value="HD/PDEase_dom"/>
</dbReference>
<dbReference type="GO" id="GO:0016787">
    <property type="term" value="F:hydrolase activity"/>
    <property type="evidence" value="ECO:0007669"/>
    <property type="project" value="UniProtKB-KW"/>
</dbReference>
<dbReference type="SMART" id="SM00471">
    <property type="entry name" value="HDc"/>
    <property type="match status" value="1"/>
</dbReference>
<sequence length="266" mass="30407">MQKEEYDLVLHFISNEMSKEGSHDINHAIRVFRLARKLSLNEPSLNNKIIDFASLLHDVGDRKLCTDQESAYNRVRLFLRSIGMDSELVDGIIFIIMHVSFSSEVQNDEKELASQFIKELYVVQDADRLDAIGAIGIARAFAYGGKSSRQLYDSSLFDANYSSFYQGSSQIIQSNVLESETSLHSKQTNLEQFFEKLHESEGADLTALIGQPRQPNSNQTTIHHFFDKLLHISSMLKTQSAKEIAKERQHLMIDFLKQFIIEWDGL</sequence>
<evidence type="ECO:0000259" key="1">
    <source>
        <dbReference type="SMART" id="SM00471"/>
    </source>
</evidence>
<name>A0A5J4VGI6_9EUKA</name>
<dbReference type="CDD" id="cd00077">
    <property type="entry name" value="HDc"/>
    <property type="match status" value="1"/>
</dbReference>
<protein>
    <submittedName>
        <fullName evidence="2">Putative metal dependent phosphohydrolase</fullName>
    </submittedName>
</protein>
<evidence type="ECO:0000313" key="3">
    <source>
        <dbReference type="Proteomes" id="UP000324800"/>
    </source>
</evidence>
<dbReference type="Pfam" id="PF01966">
    <property type="entry name" value="HD"/>
    <property type="match status" value="1"/>
</dbReference>
<reference evidence="2 3" key="1">
    <citation type="submission" date="2019-03" db="EMBL/GenBank/DDBJ databases">
        <title>Single cell metagenomics reveals metabolic interactions within the superorganism composed of flagellate Streblomastix strix and complex community of Bacteroidetes bacteria on its surface.</title>
        <authorList>
            <person name="Treitli S.C."/>
            <person name="Kolisko M."/>
            <person name="Husnik F."/>
            <person name="Keeling P."/>
            <person name="Hampl V."/>
        </authorList>
    </citation>
    <scope>NUCLEOTIDE SEQUENCE [LARGE SCALE GENOMIC DNA]</scope>
    <source>
        <strain evidence="2">ST1C</strain>
    </source>
</reference>
<dbReference type="InterPro" id="IPR006674">
    <property type="entry name" value="HD_domain"/>
</dbReference>